<dbReference type="PROSITE" id="PS50900">
    <property type="entry name" value="PLAC"/>
    <property type="match status" value="1"/>
</dbReference>
<dbReference type="InterPro" id="IPR045371">
    <property type="entry name" value="ADAMTS_CR_3"/>
</dbReference>
<dbReference type="Pfam" id="PF05986">
    <property type="entry name" value="ADAMTS_spacer1"/>
    <property type="match status" value="1"/>
</dbReference>
<feature type="region of interest" description="Disordered" evidence="6">
    <location>
        <begin position="1284"/>
        <end position="1337"/>
    </location>
</feature>
<dbReference type="InterPro" id="IPR010909">
    <property type="entry name" value="PLAC"/>
</dbReference>
<dbReference type="Proteomes" id="UP001314229">
    <property type="component" value="Unassembled WGS sequence"/>
</dbReference>
<dbReference type="SMART" id="SM00365">
    <property type="entry name" value="LRR_SD22"/>
    <property type="match status" value="7"/>
</dbReference>
<dbReference type="InterPro" id="IPR036383">
    <property type="entry name" value="TSP1_rpt_sf"/>
</dbReference>
<dbReference type="Pfam" id="PF08686">
    <property type="entry name" value="PLAC"/>
    <property type="match status" value="1"/>
</dbReference>
<protein>
    <submittedName>
        <fullName evidence="8">Thrombospondin type-1 domain-containing protein 4 A</fullName>
    </submittedName>
</protein>
<keyword evidence="2" id="KW-0964">Secreted</keyword>
<dbReference type="SMART" id="SM00209">
    <property type="entry name" value="TSP1"/>
    <property type="match status" value="7"/>
</dbReference>
<dbReference type="GO" id="GO:0004222">
    <property type="term" value="F:metalloendopeptidase activity"/>
    <property type="evidence" value="ECO:0007669"/>
    <property type="project" value="TreeGrafter"/>
</dbReference>
<dbReference type="GO" id="GO:0005576">
    <property type="term" value="C:extracellular region"/>
    <property type="evidence" value="ECO:0007669"/>
    <property type="project" value="UniProtKB-SubCell"/>
</dbReference>
<feature type="compositionally biased region" description="Polar residues" evidence="6">
    <location>
        <begin position="976"/>
        <end position="987"/>
    </location>
</feature>
<comment type="caution">
    <text evidence="8">The sequence shown here is derived from an EMBL/GenBank/DDBJ whole genome shotgun (WGS) entry which is preliminary data.</text>
</comment>
<dbReference type="GO" id="GO:0006508">
    <property type="term" value="P:proteolysis"/>
    <property type="evidence" value="ECO:0007669"/>
    <property type="project" value="TreeGrafter"/>
</dbReference>
<feature type="region of interest" description="Disordered" evidence="6">
    <location>
        <begin position="1010"/>
        <end position="1040"/>
    </location>
</feature>
<evidence type="ECO:0000313" key="8">
    <source>
        <dbReference type="EMBL" id="CAK6958800.1"/>
    </source>
</evidence>
<dbReference type="InterPro" id="IPR013087">
    <property type="entry name" value="Znf_C2H2_type"/>
</dbReference>
<sequence>MELEQGEGRTMHKHNNTSGNHKWLFLTPMVNSCKLHLTTVKSLAPEKGQRMTDSHDFVKEKNACSTQTINPSHPGGAPSLSAHEARDKSRRPTHSAGGSCYRNSLNLHKPAGGSGVHKYNAVPGSLLTRLPCDSFPSNFQRIDLDRHSLEECPQLGFMDELQLLNLQHNLITRIQHLSHLQQLVFLNLYDNNISEMTGIEALSSLRILMLGKNRIHNICCLGGLSKLNILDLHDNQICRIENVSHLSELRVLNLAGNRISRVENLQDLDCLNELNLRHNCISIVTEVERLPCLQRLFLSCNNITSFNQLACLGESCSLSELTLDGNPVALETWYKQAVLRCVLHLRQLDMKRITDEDRRMAGVQARKEEEKKRESHKQTIHKEKRRLAIRNAAQQWEGVRACLGLPPTNGAKDNVSPDNSPAHTPAQTNGLVQEPSPDEPRRVSPGSGPERPSVGTENRLRTNSRPNSPRDPKLVEAGSGSVQSLSLSDNHLAELDGDTLRLFGLGALEALERGWGVQTAGAVTVITFRYINFDAIVPTLPRIRVKFPNLSHLIFLETNISRLPQLAALAQVRRLDQLTIHPEGNLVVSLALWRSFVIYRLHHLNLQRINGQEVTMNDVIAAERVFGTLGHIAATETPRCRLLLLLEESRKRQLQFLLDGRGRRAGLSPEELRDNGKLLGEGLSRALFNYPSRDCSAESPEEGTVESSERAAMIQQYLQDLVQRASDTNLKGEALHKLWPSMFAEMLRTEQQPGGVTAGMECPKAPHTHAEAVSNPKSPGAMQQDCVWTIRVSVLLLLLWPDPLDFQHTTDHRKVPQRAEPQQEFRAEHGEIQGSWGSWGPWSTCSRTCGGGVQEQSRPCLPVYTPSQYPSVRADIHHHQPGHVISALRPTVPLHRDTVRSSNSSSRGELGRTRPGGRRRVSHISPGRYGYGRAPYVAPLQTEADQSSGMTRPHRQRRSAAADAHHLTAGGHGGHRSNNLDPSNNLRHYSRPYMQPINNQIWAPLYQPGSAHQTEVQQEVPSGGQTSGTQQHQERPYNPLPTSHCTGEQAHYQLCNSNACPPFSRHIRAVQCSSYNNQPFMGRLYEWEPFNEVSEDQHCELNCRAIGFRFYVRQSEKVIDGTPCGQNDTSLCVAGKCTSLGCDEYLGSGKVMDKCGVCGGDNTTCRMVSGVFKHSLSMIGYHKIVEIPEGATMINVTEMVKSRNYLALRSRSGRSIINGNWAIDRPGKYEGGGTMFTYRRPNEIRSTAGESLHADGPTNEILDVFMIFQQPNPGVHYEYILPSEKPVNPQQPNHRPEGNAVNGQSGSDHHSNPHQENYNPAGEGRYPPPLPDNQVPVVEPPRREREYNWKLAGATECSASCGKGFRHSIFHCVHRLNHVQVSDTLCDSSSRPTPQEEPCNLQPCPAFWDIGEWSECSKTCGLGMQHRQVLCRQVYANRTLNVHTSRCQHLERPETASTCQLKICSEWQIRSEWTACTVPCGLGQRSRDVHCVSNVGDVVLDEECNMNLRPIDIENCDMGPCAKSWFYTEWGNRCSAECGMGVRTRGILCLTNHIGSLPLEGCGSERPADSQVCNNGPCENRIEWYTGPWNQCSAECGAGSQQRSVVCLMKSEEGFTVMPPYECSSLERPLNQQSCNLKACGAKWYHTDWSACSKTCEGGFRIREVRCLSDDMLSSEDCDEKMKLTEKEDCNPEPCIPHIDENCRDKYFNCNVVVQARLCVYDYYKTTCCASCSRVAHRQPIHRARS</sequence>
<evidence type="ECO:0000259" key="7">
    <source>
        <dbReference type="PROSITE" id="PS50900"/>
    </source>
</evidence>
<feature type="region of interest" description="Disordered" evidence="6">
    <location>
        <begin position="1"/>
        <end position="20"/>
    </location>
</feature>
<feature type="compositionally biased region" description="Low complexity" evidence="6">
    <location>
        <begin position="1022"/>
        <end position="1031"/>
    </location>
</feature>
<evidence type="ECO:0000256" key="6">
    <source>
        <dbReference type="SAM" id="MobiDB-lite"/>
    </source>
</evidence>
<dbReference type="SUPFAM" id="SSF82895">
    <property type="entry name" value="TSP-1 type 1 repeat"/>
    <property type="match status" value="7"/>
</dbReference>
<feature type="region of interest" description="Disordered" evidence="6">
    <location>
        <begin position="895"/>
        <end position="991"/>
    </location>
</feature>
<dbReference type="Pfam" id="PF19030">
    <property type="entry name" value="TSP1_ADAMTS"/>
    <property type="match status" value="6"/>
</dbReference>
<dbReference type="GO" id="GO:0031012">
    <property type="term" value="C:extracellular matrix"/>
    <property type="evidence" value="ECO:0007669"/>
    <property type="project" value="TreeGrafter"/>
</dbReference>
<dbReference type="PROSITE" id="PS00028">
    <property type="entry name" value="ZINC_FINGER_C2H2_1"/>
    <property type="match status" value="1"/>
</dbReference>
<dbReference type="Gene3D" id="3.80.10.10">
    <property type="entry name" value="Ribonuclease Inhibitor"/>
    <property type="match status" value="3"/>
</dbReference>
<feature type="compositionally biased region" description="Basic and acidic residues" evidence="6">
    <location>
        <begin position="357"/>
        <end position="381"/>
    </location>
</feature>
<evidence type="ECO:0000256" key="4">
    <source>
        <dbReference type="ARBA" id="ARBA00022729"/>
    </source>
</evidence>
<feature type="compositionally biased region" description="Basic and acidic residues" evidence="6">
    <location>
        <begin position="1"/>
        <end position="10"/>
    </location>
</feature>
<accession>A0AAV1NH42</accession>
<dbReference type="SUPFAM" id="SSF52058">
    <property type="entry name" value="L domain-like"/>
    <property type="match status" value="1"/>
</dbReference>
<dbReference type="PANTHER" id="PTHR13723:SF319">
    <property type="entry name" value="THROMBOSPONDIN TYPE 1 DOMAIN CONTAINING 4"/>
    <property type="match status" value="1"/>
</dbReference>
<dbReference type="InterPro" id="IPR003591">
    <property type="entry name" value="Leu-rich_rpt_typical-subtyp"/>
</dbReference>
<evidence type="ECO:0000313" key="9">
    <source>
        <dbReference type="Proteomes" id="UP001314229"/>
    </source>
</evidence>
<dbReference type="PROSITE" id="PS50092">
    <property type="entry name" value="TSP1"/>
    <property type="match status" value="6"/>
</dbReference>
<dbReference type="GO" id="GO:0030198">
    <property type="term" value="P:extracellular matrix organization"/>
    <property type="evidence" value="ECO:0007669"/>
    <property type="project" value="TreeGrafter"/>
</dbReference>
<keyword evidence="3" id="KW-0433">Leucine-rich repeat</keyword>
<feature type="compositionally biased region" description="Polar residues" evidence="6">
    <location>
        <begin position="416"/>
        <end position="431"/>
    </location>
</feature>
<feature type="region of interest" description="Disordered" evidence="6">
    <location>
        <begin position="64"/>
        <end position="102"/>
    </location>
</feature>
<name>A0AAV1NH42_SCOSC</name>
<dbReference type="InterPro" id="IPR010294">
    <property type="entry name" value="ADAMTS_spacer1"/>
</dbReference>
<feature type="compositionally biased region" description="Polar residues" evidence="6">
    <location>
        <begin position="1010"/>
        <end position="1020"/>
    </location>
</feature>
<dbReference type="FunFam" id="2.60.120.830:FF:000001">
    <property type="entry name" value="A disintegrin and metalloproteinase with thrombospondin motifs 1"/>
    <property type="match status" value="1"/>
</dbReference>
<evidence type="ECO:0000256" key="5">
    <source>
        <dbReference type="ARBA" id="ARBA00022737"/>
    </source>
</evidence>
<evidence type="ECO:0000256" key="2">
    <source>
        <dbReference type="ARBA" id="ARBA00022525"/>
    </source>
</evidence>
<gene>
    <name evidence="8" type="ORF">FSCOSCO3_A018187</name>
</gene>
<dbReference type="InterPro" id="IPR000884">
    <property type="entry name" value="TSP1_rpt"/>
</dbReference>
<keyword evidence="5" id="KW-0677">Repeat</keyword>
<dbReference type="PANTHER" id="PTHR13723">
    <property type="entry name" value="ADAMTS A DISINTEGRIN AND METALLOPROTEASE WITH THROMBOSPONDIN MOTIFS PROTEASE"/>
    <property type="match status" value="1"/>
</dbReference>
<dbReference type="FunFam" id="2.20.100.10:FF:000005">
    <property type="entry name" value="ADAM metallopeptidase with thrombospondin type 1 motif 9"/>
    <property type="match status" value="2"/>
</dbReference>
<dbReference type="SMART" id="SM00369">
    <property type="entry name" value="LRR_TYP"/>
    <property type="match status" value="6"/>
</dbReference>
<feature type="region of interest" description="Disordered" evidence="6">
    <location>
        <begin position="404"/>
        <end position="481"/>
    </location>
</feature>
<dbReference type="InterPro" id="IPR050439">
    <property type="entry name" value="ADAMTS_ADAMTS-like"/>
</dbReference>
<feature type="region of interest" description="Disordered" evidence="6">
    <location>
        <begin position="357"/>
        <end position="385"/>
    </location>
</feature>
<dbReference type="Gene3D" id="2.60.120.830">
    <property type="match status" value="1"/>
</dbReference>
<dbReference type="EMBL" id="CAWUFR010000036">
    <property type="protein sequence ID" value="CAK6958800.1"/>
    <property type="molecule type" value="Genomic_DNA"/>
</dbReference>
<dbReference type="InterPro" id="IPR032675">
    <property type="entry name" value="LRR_dom_sf"/>
</dbReference>
<evidence type="ECO:0000256" key="3">
    <source>
        <dbReference type="ARBA" id="ARBA00022614"/>
    </source>
</evidence>
<dbReference type="InterPro" id="IPR001611">
    <property type="entry name" value="Leu-rich_rpt"/>
</dbReference>
<organism evidence="8 9">
    <name type="scientific">Scomber scombrus</name>
    <name type="common">Atlantic mackerel</name>
    <name type="synonym">Scomber vernalis</name>
    <dbReference type="NCBI Taxonomy" id="13677"/>
    <lineage>
        <taxon>Eukaryota</taxon>
        <taxon>Metazoa</taxon>
        <taxon>Chordata</taxon>
        <taxon>Craniata</taxon>
        <taxon>Vertebrata</taxon>
        <taxon>Euteleostomi</taxon>
        <taxon>Actinopterygii</taxon>
        <taxon>Neopterygii</taxon>
        <taxon>Teleostei</taxon>
        <taxon>Neoteleostei</taxon>
        <taxon>Acanthomorphata</taxon>
        <taxon>Pelagiaria</taxon>
        <taxon>Scombriformes</taxon>
        <taxon>Scombridae</taxon>
        <taxon>Scomber</taxon>
    </lineage>
</organism>
<proteinExistence type="predicted"/>
<dbReference type="Pfam" id="PF19236">
    <property type="entry name" value="ADAMTS_CR_3"/>
    <property type="match status" value="1"/>
</dbReference>
<comment type="subcellular location">
    <subcellularLocation>
        <location evidence="1">Secreted</location>
    </subcellularLocation>
</comment>
<dbReference type="PROSITE" id="PS51450">
    <property type="entry name" value="LRR"/>
    <property type="match status" value="7"/>
</dbReference>
<reference evidence="8 9" key="1">
    <citation type="submission" date="2024-01" db="EMBL/GenBank/DDBJ databases">
        <authorList>
            <person name="Alioto T."/>
            <person name="Alioto T."/>
            <person name="Gomez Garrido J."/>
        </authorList>
    </citation>
    <scope>NUCLEOTIDE SEQUENCE [LARGE SCALE GENOMIC DNA]</scope>
</reference>
<feature type="domain" description="PLAC" evidence="7">
    <location>
        <begin position="1699"/>
        <end position="1736"/>
    </location>
</feature>
<evidence type="ECO:0000256" key="1">
    <source>
        <dbReference type="ARBA" id="ARBA00004613"/>
    </source>
</evidence>
<keyword evidence="9" id="KW-1185">Reference proteome</keyword>
<dbReference type="Pfam" id="PF00090">
    <property type="entry name" value="TSP_1"/>
    <property type="match status" value="1"/>
</dbReference>
<keyword evidence="4" id="KW-0732">Signal</keyword>
<dbReference type="Gene3D" id="2.20.100.10">
    <property type="entry name" value="Thrombospondin type-1 (TSP1) repeat"/>
    <property type="match status" value="7"/>
</dbReference>